<keyword evidence="3 5" id="KW-1133">Transmembrane helix</keyword>
<feature type="transmembrane region" description="Helical" evidence="5">
    <location>
        <begin position="79"/>
        <end position="99"/>
    </location>
</feature>
<feature type="transmembrane region" description="Helical" evidence="5">
    <location>
        <begin position="191"/>
        <end position="209"/>
    </location>
</feature>
<feature type="transmembrane region" description="Helical" evidence="5">
    <location>
        <begin position="347"/>
        <end position="366"/>
    </location>
</feature>
<feature type="transmembrane region" description="Helical" evidence="5">
    <location>
        <begin position="159"/>
        <end position="185"/>
    </location>
</feature>
<dbReference type="Proteomes" id="UP000501053">
    <property type="component" value="Chromosome"/>
</dbReference>
<accession>A0A6F8XA43</accession>
<evidence type="ECO:0000256" key="4">
    <source>
        <dbReference type="ARBA" id="ARBA00023136"/>
    </source>
</evidence>
<keyword evidence="4 5" id="KW-0472">Membrane</keyword>
<evidence type="ECO:0000256" key="5">
    <source>
        <dbReference type="SAM" id="Phobius"/>
    </source>
</evidence>
<evidence type="ECO:0000256" key="3">
    <source>
        <dbReference type="ARBA" id="ARBA00022989"/>
    </source>
</evidence>
<sequence length="428" mass="46114">MTLVRLVICMLSPNVPRSEPLSHVTSLAVFLMGVLALVMPSGYSIGPVLLLLASTALLFKRFKCFKCSSFVLLSQDRWIIVALVAYGLVVGVMSAVELGSRGFDRPLRFLLAIPVLLLILRYPPRLSWLWGGVALGAIGAGSLALWLKLVEGVARASGFLHAIQFGNLSMLMGVLCFAGLGWAVVQRQRHVWVALLLLGALLGMLGSLMSGSRGGWVGLPVVGYVLYRGYGRQLPMAVKVGAVGAVLTLFAAVYLLPQTGVQQRVEAAVSDISHYVAGTKTETSLGLRFEMWRGAAQLIAERPLLGWGEAGYREALGELGEQGVISPVAAEFGHAHNEFIDAFAKRGLVGLAVLLMLYMIPMRMFSPSLSHPDLPTRSLAVAGTLLPVAFIDFGLSQTFLAHNSGATFYAFWLAVLWGSYSARRRIVS</sequence>
<dbReference type="PANTHER" id="PTHR37422">
    <property type="entry name" value="TEICHURONIC ACID BIOSYNTHESIS PROTEIN TUAE"/>
    <property type="match status" value="1"/>
</dbReference>
<comment type="subcellular location">
    <subcellularLocation>
        <location evidence="1">Membrane</location>
        <topology evidence="1">Multi-pass membrane protein</topology>
    </subcellularLocation>
</comment>
<reference evidence="7 8" key="1">
    <citation type="submission" date="2020-03" db="EMBL/GenBank/DDBJ databases">
        <title>Complete Genome Sequence of Halomonas meridiana strain Eplume2, isolated from hydrothermal-plume in the north east Pacific Ocean.</title>
        <authorList>
            <person name="Kurihara Y."/>
            <person name="Kawai S."/>
            <person name="Sakai A."/>
            <person name="Galipon J."/>
            <person name="Arakawa K."/>
        </authorList>
    </citation>
    <scope>NUCLEOTIDE SEQUENCE [LARGE SCALE GENOMIC DNA]</scope>
    <source>
        <strain evidence="7 8">Eplume2</strain>
    </source>
</reference>
<feature type="transmembrane region" description="Helical" evidence="5">
    <location>
        <begin position="236"/>
        <end position="256"/>
    </location>
</feature>
<feature type="transmembrane region" description="Helical" evidence="5">
    <location>
        <begin position="106"/>
        <end position="122"/>
    </location>
</feature>
<evidence type="ECO:0000313" key="7">
    <source>
        <dbReference type="EMBL" id="BCB70749.1"/>
    </source>
</evidence>
<dbReference type="PANTHER" id="PTHR37422:SF17">
    <property type="entry name" value="O-ANTIGEN LIGASE"/>
    <property type="match status" value="1"/>
</dbReference>
<feature type="transmembrane region" description="Helical" evidence="5">
    <location>
        <begin position="406"/>
        <end position="422"/>
    </location>
</feature>
<feature type="domain" description="O-antigen ligase-related" evidence="6">
    <location>
        <begin position="199"/>
        <end position="355"/>
    </location>
</feature>
<evidence type="ECO:0000259" key="6">
    <source>
        <dbReference type="Pfam" id="PF04932"/>
    </source>
</evidence>
<evidence type="ECO:0000313" key="8">
    <source>
        <dbReference type="Proteomes" id="UP000501053"/>
    </source>
</evidence>
<feature type="transmembrane region" description="Helical" evidence="5">
    <location>
        <begin position="128"/>
        <end position="147"/>
    </location>
</feature>
<dbReference type="InterPro" id="IPR051533">
    <property type="entry name" value="WaaL-like"/>
</dbReference>
<keyword evidence="8" id="KW-1185">Reference proteome</keyword>
<dbReference type="AlphaFoldDB" id="A0A6F8XA43"/>
<dbReference type="InterPro" id="IPR007016">
    <property type="entry name" value="O-antigen_ligase-rel_domated"/>
</dbReference>
<proteinExistence type="predicted"/>
<evidence type="ECO:0000256" key="2">
    <source>
        <dbReference type="ARBA" id="ARBA00022692"/>
    </source>
</evidence>
<evidence type="ECO:0000256" key="1">
    <source>
        <dbReference type="ARBA" id="ARBA00004141"/>
    </source>
</evidence>
<dbReference type="EMBL" id="AP022869">
    <property type="protein sequence ID" value="BCB70749.1"/>
    <property type="molecule type" value="Genomic_DNA"/>
</dbReference>
<dbReference type="Pfam" id="PF04932">
    <property type="entry name" value="Wzy_C"/>
    <property type="match status" value="1"/>
</dbReference>
<feature type="transmembrane region" description="Helical" evidence="5">
    <location>
        <begin position="43"/>
        <end position="59"/>
    </location>
</feature>
<protein>
    <recommendedName>
        <fullName evidence="6">O-antigen ligase-related domain-containing protein</fullName>
    </recommendedName>
</protein>
<dbReference type="GO" id="GO:0016020">
    <property type="term" value="C:membrane"/>
    <property type="evidence" value="ECO:0007669"/>
    <property type="project" value="UniProtKB-SubCell"/>
</dbReference>
<gene>
    <name evidence="7" type="ORF">HMEPL2_11000</name>
</gene>
<keyword evidence="2 5" id="KW-0812">Transmembrane</keyword>
<organism evidence="7 8">
    <name type="scientific">Vreelandella aquamarina</name>
    <dbReference type="NCBI Taxonomy" id="77097"/>
    <lineage>
        <taxon>Bacteria</taxon>
        <taxon>Pseudomonadati</taxon>
        <taxon>Pseudomonadota</taxon>
        <taxon>Gammaproteobacteria</taxon>
        <taxon>Oceanospirillales</taxon>
        <taxon>Halomonadaceae</taxon>
        <taxon>Vreelandella</taxon>
    </lineage>
</organism>
<name>A0A6F8XA43_9GAMM</name>